<keyword evidence="1" id="KW-0732">Signal</keyword>
<comment type="caution">
    <text evidence="2">The sequence shown here is derived from an EMBL/GenBank/DDBJ whole genome shotgun (WGS) entry which is preliminary data.</text>
</comment>
<protein>
    <submittedName>
        <fullName evidence="2">Uncharacterized protein</fullName>
    </submittedName>
</protein>
<dbReference type="AlphaFoldDB" id="A0A5Q6RPQ6"/>
<proteinExistence type="predicted"/>
<feature type="signal peptide" evidence="1">
    <location>
        <begin position="1"/>
        <end position="35"/>
    </location>
</feature>
<sequence length="130" mass="12456">MVGATKVRGASRVVGRRTAAVLASALACVALSACGDGGDNDSSGCLGTADGGTVVVQGTNTPLVGGVGAGVGSIDVDPDKATAILTLSDGDDPAGVRSVPVTVGTEFDAAGQRLAVVQICRGSVTVDTVG</sequence>
<gene>
    <name evidence="2" type="ORF">FE697_019460</name>
</gene>
<evidence type="ECO:0000256" key="1">
    <source>
        <dbReference type="SAM" id="SignalP"/>
    </source>
</evidence>
<organism evidence="2 3">
    <name type="scientific">Mumia zhuanghuii</name>
    <dbReference type="NCBI Taxonomy" id="2585211"/>
    <lineage>
        <taxon>Bacteria</taxon>
        <taxon>Bacillati</taxon>
        <taxon>Actinomycetota</taxon>
        <taxon>Actinomycetes</taxon>
        <taxon>Propionibacteriales</taxon>
        <taxon>Nocardioidaceae</taxon>
        <taxon>Mumia</taxon>
    </lineage>
</organism>
<feature type="chain" id="PRO_5024394276" evidence="1">
    <location>
        <begin position="36"/>
        <end position="130"/>
    </location>
</feature>
<name>A0A5Q6RPQ6_9ACTN</name>
<accession>A0A5Q6RPQ6</accession>
<evidence type="ECO:0000313" key="3">
    <source>
        <dbReference type="Proteomes" id="UP000307768"/>
    </source>
</evidence>
<dbReference type="Proteomes" id="UP000307768">
    <property type="component" value="Unassembled WGS sequence"/>
</dbReference>
<dbReference type="PROSITE" id="PS51257">
    <property type="entry name" value="PROKAR_LIPOPROTEIN"/>
    <property type="match status" value="1"/>
</dbReference>
<reference evidence="2 3" key="1">
    <citation type="submission" date="2019-09" db="EMBL/GenBank/DDBJ databases">
        <title>Mumia zhuanghuii sp. nov. isolated from the intestinal contents of plateau pika (Ochotona curzoniae) in the Qinghai-Tibet plateau of China.</title>
        <authorList>
            <person name="Tian Z."/>
        </authorList>
    </citation>
    <scope>NUCLEOTIDE SEQUENCE [LARGE SCALE GENOMIC DNA]</scope>
    <source>
        <strain evidence="3">350</strain>
    </source>
</reference>
<evidence type="ECO:0000313" key="2">
    <source>
        <dbReference type="EMBL" id="KAA1420058.1"/>
    </source>
</evidence>
<dbReference type="EMBL" id="VDFQ02000006">
    <property type="protein sequence ID" value="KAA1420058.1"/>
    <property type="molecule type" value="Genomic_DNA"/>
</dbReference>